<dbReference type="InterPro" id="IPR011333">
    <property type="entry name" value="SKP1/BTB/POZ_sf"/>
</dbReference>
<dbReference type="InterPro" id="IPR000210">
    <property type="entry name" value="BTB/POZ_dom"/>
</dbReference>
<dbReference type="Pfam" id="PF00514">
    <property type="entry name" value="Arm"/>
    <property type="match status" value="2"/>
</dbReference>
<organism evidence="4 5">
    <name type="scientific">[Myrmecia] bisecta</name>
    <dbReference type="NCBI Taxonomy" id="41462"/>
    <lineage>
        <taxon>Eukaryota</taxon>
        <taxon>Viridiplantae</taxon>
        <taxon>Chlorophyta</taxon>
        <taxon>core chlorophytes</taxon>
        <taxon>Trebouxiophyceae</taxon>
        <taxon>Trebouxiales</taxon>
        <taxon>Trebouxiaceae</taxon>
        <taxon>Myrmecia</taxon>
    </lineage>
</organism>
<dbReference type="PROSITE" id="PS50176">
    <property type="entry name" value="ARM_REPEAT"/>
    <property type="match status" value="5"/>
</dbReference>
<reference evidence="4 5" key="1">
    <citation type="journal article" date="2024" name="Nat. Commun.">
        <title>Phylogenomics reveals the evolutionary origins of lichenization in chlorophyte algae.</title>
        <authorList>
            <person name="Puginier C."/>
            <person name="Libourel C."/>
            <person name="Otte J."/>
            <person name="Skaloud P."/>
            <person name="Haon M."/>
            <person name="Grisel S."/>
            <person name="Petersen M."/>
            <person name="Berrin J.G."/>
            <person name="Delaux P.M."/>
            <person name="Dal Grande F."/>
            <person name="Keller J."/>
        </authorList>
    </citation>
    <scope>NUCLEOTIDE SEQUENCE [LARGE SCALE GENOMIC DNA]</scope>
    <source>
        <strain evidence="4 5">SAG 2043</strain>
    </source>
</reference>
<evidence type="ECO:0000259" key="3">
    <source>
        <dbReference type="PROSITE" id="PS50097"/>
    </source>
</evidence>
<dbReference type="InterPro" id="IPR016024">
    <property type="entry name" value="ARM-type_fold"/>
</dbReference>
<dbReference type="Proteomes" id="UP001489004">
    <property type="component" value="Unassembled WGS sequence"/>
</dbReference>
<feature type="repeat" description="ARM" evidence="2">
    <location>
        <begin position="145"/>
        <end position="196"/>
    </location>
</feature>
<accession>A0AAW1Q1C6</accession>
<protein>
    <recommendedName>
        <fullName evidence="3">BTB domain-containing protein</fullName>
    </recommendedName>
</protein>
<evidence type="ECO:0000313" key="4">
    <source>
        <dbReference type="EMBL" id="KAK9815710.1"/>
    </source>
</evidence>
<feature type="repeat" description="ARM" evidence="2">
    <location>
        <begin position="363"/>
        <end position="405"/>
    </location>
</feature>
<feature type="repeat" description="ARM" evidence="2">
    <location>
        <begin position="238"/>
        <end position="265"/>
    </location>
</feature>
<evidence type="ECO:0000313" key="5">
    <source>
        <dbReference type="Proteomes" id="UP001489004"/>
    </source>
</evidence>
<dbReference type="Gene3D" id="3.30.710.10">
    <property type="entry name" value="Potassium Channel Kv1.1, Chain A"/>
    <property type="match status" value="1"/>
</dbReference>
<dbReference type="InterPro" id="IPR000225">
    <property type="entry name" value="Armadillo"/>
</dbReference>
<feature type="repeat" description="ARM" evidence="2">
    <location>
        <begin position="322"/>
        <end position="364"/>
    </location>
</feature>
<dbReference type="InterPro" id="IPR011989">
    <property type="entry name" value="ARM-like"/>
</dbReference>
<gene>
    <name evidence="4" type="ORF">WJX72_008429</name>
</gene>
<dbReference type="Gene3D" id="1.25.10.10">
    <property type="entry name" value="Leucine-rich Repeat Variant"/>
    <property type="match status" value="4"/>
</dbReference>
<dbReference type="Pfam" id="PF00651">
    <property type="entry name" value="BTB"/>
    <property type="match status" value="1"/>
</dbReference>
<dbReference type="AlphaFoldDB" id="A0AAW1Q1C6"/>
<dbReference type="SUPFAM" id="SSF48371">
    <property type="entry name" value="ARM repeat"/>
    <property type="match status" value="1"/>
</dbReference>
<evidence type="ECO:0000256" key="1">
    <source>
        <dbReference type="ARBA" id="ARBA00004906"/>
    </source>
</evidence>
<dbReference type="PROSITE" id="PS50097">
    <property type="entry name" value="BTB"/>
    <property type="match status" value="1"/>
</dbReference>
<keyword evidence="5" id="KW-1185">Reference proteome</keyword>
<comment type="pathway">
    <text evidence="1">Protein modification; protein ubiquitination.</text>
</comment>
<dbReference type="SMART" id="SM00225">
    <property type="entry name" value="BTB"/>
    <property type="match status" value="1"/>
</dbReference>
<dbReference type="EMBL" id="JALJOR010000006">
    <property type="protein sequence ID" value="KAK9815710.1"/>
    <property type="molecule type" value="Genomic_DNA"/>
</dbReference>
<dbReference type="InterPro" id="IPR044282">
    <property type="entry name" value="ABAP1/ARIA"/>
</dbReference>
<evidence type="ECO:0000256" key="2">
    <source>
        <dbReference type="PROSITE-ProRule" id="PRU00259"/>
    </source>
</evidence>
<comment type="caution">
    <text evidence="4">The sequence shown here is derived from an EMBL/GenBank/DDBJ whole genome shotgun (WGS) entry which is preliminary data.</text>
</comment>
<dbReference type="PANTHER" id="PTHR46710:SF1">
    <property type="entry name" value="ARM REPEAT PROTEIN INTERACTING WITH ABF2"/>
    <property type="match status" value="1"/>
</dbReference>
<feature type="domain" description="BTB" evidence="3">
    <location>
        <begin position="541"/>
        <end position="608"/>
    </location>
</feature>
<proteinExistence type="predicted"/>
<dbReference type="SMART" id="SM00185">
    <property type="entry name" value="ARM"/>
    <property type="match status" value="8"/>
</dbReference>
<dbReference type="SUPFAM" id="SSF54695">
    <property type="entry name" value="POZ domain"/>
    <property type="match status" value="1"/>
</dbReference>
<dbReference type="Pfam" id="PF13513">
    <property type="entry name" value="HEAT_EZ"/>
    <property type="match status" value="1"/>
</dbReference>
<dbReference type="PANTHER" id="PTHR46710">
    <property type="entry name" value="ARM REPEAT PROTEIN INTERACTING WITH ABF2"/>
    <property type="match status" value="1"/>
</dbReference>
<name>A0AAW1Q1C6_9CHLO</name>
<feature type="repeat" description="ARM" evidence="2">
    <location>
        <begin position="196"/>
        <end position="238"/>
    </location>
</feature>
<sequence>MTLVSSDIERKGGVKRKLADTLALAPKEGFIQTPSPESEPLYAQARRLISTIQTALDRSPESVDKLALRRAAHALADLSKTEENVDLVVAEGGVDAVVPLLTFFRPPEGQDPPVYLGEEIEKEACFIVGLLAIKQEHQHLIAERKALPALVALLKRYLPTNGPSNPGASVVRRAADAITNLAHENVEIKSRVRAEGGIPPLVALLQSIDPKVARASAGALRTLAFKNEDNKNQIVECGALPTLIQMLRADDVGIHYEAVGVIGNLVHSTMHIKRKVLEEGALQPVIGLLSSSCNESQREAALLLGQFATTEPDYKAKIVQRGAVPPLIAMLTHHDPQLKEMAAFALGRLAQNTDNQSGIVQAGGLPPLLSLIESKLGNLQHNAAFALYGLADNDDNIAEIIKEGGVQRLQESDLIVQASKDCVQKTLKRLEDKIKGRVLNHILYSLHSTERLVQQRVATALARLTRPQDLRQVFLDHKGLDVLLGLLTDPNKDLVTQKEAAGAVVELANKAESMKPDDSAPAPPVPQIYLGPEYVNCQTLSDVTFLVEGQNFYAHRIALLASSDTFRAMFDGHYKENSAAVIPIPNIRHCIFKAMMFCIYTGEVKVTPDIAKELLQAADQYMLEGLKRQCEVAIAEALTVDNMHTVYELAEDFNAPKLAERCVLFALQNYDEIMAPLTVPGFAVLMQRMTPKLRRAIAEQLTRAKPVDVEVLEESP</sequence>